<keyword evidence="3" id="KW-1185">Reference proteome</keyword>
<dbReference type="Proteomes" id="UP000192247">
    <property type="component" value="Unassembled WGS sequence"/>
</dbReference>
<dbReference type="AlphaFoldDB" id="A0A1V9XNH4"/>
<reference evidence="2 3" key="1">
    <citation type="journal article" date="2017" name="Gigascience">
        <title>Draft genome of the honey bee ectoparasitic mite, Tropilaelaps mercedesae, is shaped by the parasitic life history.</title>
        <authorList>
            <person name="Dong X."/>
            <person name="Armstrong S.D."/>
            <person name="Xia D."/>
            <person name="Makepeace B.L."/>
            <person name="Darby A.C."/>
            <person name="Kadowaki T."/>
        </authorList>
    </citation>
    <scope>NUCLEOTIDE SEQUENCE [LARGE SCALE GENOMIC DNA]</scope>
    <source>
        <strain evidence="2">Wuxi-XJTLU</strain>
    </source>
</reference>
<feature type="region of interest" description="Disordered" evidence="1">
    <location>
        <begin position="104"/>
        <end position="126"/>
    </location>
</feature>
<feature type="non-terminal residue" evidence="2">
    <location>
        <position position="172"/>
    </location>
</feature>
<gene>
    <name evidence="2" type="ORF">BIW11_03319</name>
</gene>
<dbReference type="InParanoid" id="A0A1V9XNH4"/>
<comment type="caution">
    <text evidence="2">The sequence shown here is derived from an EMBL/GenBank/DDBJ whole genome shotgun (WGS) entry which is preliminary data.</text>
</comment>
<evidence type="ECO:0000313" key="3">
    <source>
        <dbReference type="Proteomes" id="UP000192247"/>
    </source>
</evidence>
<dbReference type="OrthoDB" id="6493114at2759"/>
<accession>A0A1V9XNH4</accession>
<dbReference type="EMBL" id="MNPL01006936">
    <property type="protein sequence ID" value="OQR75060.1"/>
    <property type="molecule type" value="Genomic_DNA"/>
</dbReference>
<evidence type="ECO:0000313" key="2">
    <source>
        <dbReference type="EMBL" id="OQR75060.1"/>
    </source>
</evidence>
<name>A0A1V9XNH4_9ACAR</name>
<proteinExistence type="predicted"/>
<protein>
    <submittedName>
        <fullName evidence="2">Uncharacterized protein</fullName>
    </submittedName>
</protein>
<sequence>MPSVAVSPASSRTPLRGKKVFLDTKSSSVQLRRQLEALGARVDPFFSKDIWCVITDKQIRGQDNRSLSLLCGAISQSSESSPLGAAGKRSPFLNRTQALLQAAQRRELKEKGSRAPSAAGHSKVSDEVQSVAHECRQWDIPLVSVKSAQQSVAKLVKKYQPDGLLPPGASKR</sequence>
<organism evidence="2 3">
    <name type="scientific">Tropilaelaps mercedesae</name>
    <dbReference type="NCBI Taxonomy" id="418985"/>
    <lineage>
        <taxon>Eukaryota</taxon>
        <taxon>Metazoa</taxon>
        <taxon>Ecdysozoa</taxon>
        <taxon>Arthropoda</taxon>
        <taxon>Chelicerata</taxon>
        <taxon>Arachnida</taxon>
        <taxon>Acari</taxon>
        <taxon>Parasitiformes</taxon>
        <taxon>Mesostigmata</taxon>
        <taxon>Gamasina</taxon>
        <taxon>Dermanyssoidea</taxon>
        <taxon>Laelapidae</taxon>
        <taxon>Tropilaelaps</taxon>
    </lineage>
</organism>
<feature type="compositionally biased region" description="Basic and acidic residues" evidence="1">
    <location>
        <begin position="104"/>
        <end position="113"/>
    </location>
</feature>
<evidence type="ECO:0000256" key="1">
    <source>
        <dbReference type="SAM" id="MobiDB-lite"/>
    </source>
</evidence>